<dbReference type="OrthoDB" id="8478323at2"/>
<dbReference type="InterPro" id="IPR002781">
    <property type="entry name" value="TM_pro_TauE-like"/>
</dbReference>
<dbReference type="Proteomes" id="UP000198851">
    <property type="component" value="Unassembled WGS sequence"/>
</dbReference>
<feature type="transmembrane region" description="Helical" evidence="8">
    <location>
        <begin position="181"/>
        <end position="207"/>
    </location>
</feature>
<feature type="transmembrane region" description="Helical" evidence="8">
    <location>
        <begin position="101"/>
        <end position="119"/>
    </location>
</feature>
<feature type="transmembrane region" description="Helical" evidence="8">
    <location>
        <begin position="131"/>
        <end position="155"/>
    </location>
</feature>
<dbReference type="RefSeq" id="WP_093323782.1">
    <property type="nucleotide sequence ID" value="NZ_FOSZ01000004.1"/>
</dbReference>
<proteinExistence type="inferred from homology"/>
<evidence type="ECO:0000256" key="7">
    <source>
        <dbReference type="ARBA" id="ARBA00023136"/>
    </source>
</evidence>
<keyword evidence="7 8" id="KW-0472">Membrane</keyword>
<evidence type="ECO:0000256" key="5">
    <source>
        <dbReference type="ARBA" id="ARBA00022692"/>
    </source>
</evidence>
<feature type="transmembrane region" description="Helical" evidence="8">
    <location>
        <begin position="39"/>
        <end position="59"/>
    </location>
</feature>
<evidence type="ECO:0000256" key="1">
    <source>
        <dbReference type="ARBA" id="ARBA00004651"/>
    </source>
</evidence>
<keyword evidence="10" id="KW-1185">Reference proteome</keyword>
<dbReference type="Pfam" id="PF01925">
    <property type="entry name" value="TauE"/>
    <property type="match status" value="1"/>
</dbReference>
<dbReference type="GO" id="GO:0005886">
    <property type="term" value="C:plasma membrane"/>
    <property type="evidence" value="ECO:0007669"/>
    <property type="project" value="UniProtKB-SubCell"/>
</dbReference>
<dbReference type="AlphaFoldDB" id="A0A1I4EBX5"/>
<accession>A0A1I4EBX5</accession>
<evidence type="ECO:0000313" key="10">
    <source>
        <dbReference type="Proteomes" id="UP000198851"/>
    </source>
</evidence>
<dbReference type="PANTHER" id="PTHR30269">
    <property type="entry name" value="TRANSMEMBRANE PROTEIN YFCA"/>
    <property type="match status" value="1"/>
</dbReference>
<dbReference type="PANTHER" id="PTHR30269:SF37">
    <property type="entry name" value="MEMBRANE TRANSPORTER PROTEIN"/>
    <property type="match status" value="1"/>
</dbReference>
<keyword evidence="4 8" id="KW-1003">Cell membrane</keyword>
<feature type="transmembrane region" description="Helical" evidence="8">
    <location>
        <begin position="71"/>
        <end position="95"/>
    </location>
</feature>
<protein>
    <recommendedName>
        <fullName evidence="8">Probable membrane transporter protein</fullName>
    </recommendedName>
</protein>
<sequence length="251" mass="26528">MPDILPPDLTHLAAIMLLAVSFAGSFITAAFGIGGGVVFLGACAILMPPAAIIPVHGVVQLGSNSIRALMFLRHIMWTALPAFVVGSLIGVAIGGSVVVSLPGWLIQSVVGVFILWVVFAKPPKWLSQWPLITGLVSSFLTMFFGATGPFVAGFVKAQNLDRHTHIATHAALMTVQHGLKVAMFGFLGFAFADWTLFIAGLIAAGAFGTWAGKFVLGRMTDHGFHRVLNVILVLIALRLIWGGVVAFLVSS</sequence>
<feature type="transmembrane region" description="Helical" evidence="8">
    <location>
        <begin position="227"/>
        <end position="249"/>
    </location>
</feature>
<evidence type="ECO:0000256" key="3">
    <source>
        <dbReference type="ARBA" id="ARBA00022448"/>
    </source>
</evidence>
<dbReference type="EMBL" id="FOSZ01000004">
    <property type="protein sequence ID" value="SFL02450.1"/>
    <property type="molecule type" value="Genomic_DNA"/>
</dbReference>
<evidence type="ECO:0000256" key="2">
    <source>
        <dbReference type="ARBA" id="ARBA00009142"/>
    </source>
</evidence>
<evidence type="ECO:0000256" key="6">
    <source>
        <dbReference type="ARBA" id="ARBA00022989"/>
    </source>
</evidence>
<evidence type="ECO:0000256" key="8">
    <source>
        <dbReference type="RuleBase" id="RU363041"/>
    </source>
</evidence>
<keyword evidence="3" id="KW-0813">Transport</keyword>
<name>A0A1I4EBX5_9RHOB</name>
<dbReference type="InterPro" id="IPR052017">
    <property type="entry name" value="TSUP"/>
</dbReference>
<comment type="subcellular location">
    <subcellularLocation>
        <location evidence="1 8">Cell membrane</location>
        <topology evidence="1 8">Multi-pass membrane protein</topology>
    </subcellularLocation>
</comment>
<evidence type="ECO:0000256" key="4">
    <source>
        <dbReference type="ARBA" id="ARBA00022475"/>
    </source>
</evidence>
<keyword evidence="5 8" id="KW-0812">Transmembrane</keyword>
<feature type="transmembrane region" description="Helical" evidence="8">
    <location>
        <begin position="12"/>
        <end position="33"/>
    </location>
</feature>
<organism evidence="9 10">
    <name type="scientific">Shimia haliotis</name>
    <dbReference type="NCBI Taxonomy" id="1280847"/>
    <lineage>
        <taxon>Bacteria</taxon>
        <taxon>Pseudomonadati</taxon>
        <taxon>Pseudomonadota</taxon>
        <taxon>Alphaproteobacteria</taxon>
        <taxon>Rhodobacterales</taxon>
        <taxon>Roseobacteraceae</taxon>
    </lineage>
</organism>
<comment type="similarity">
    <text evidence="2 8">Belongs to the 4-toluene sulfonate uptake permease (TSUP) (TC 2.A.102) family.</text>
</comment>
<dbReference type="STRING" id="1280847.SAMN04488036_104130"/>
<reference evidence="10" key="1">
    <citation type="submission" date="2016-10" db="EMBL/GenBank/DDBJ databases">
        <authorList>
            <person name="Varghese N."/>
            <person name="Submissions S."/>
        </authorList>
    </citation>
    <scope>NUCLEOTIDE SEQUENCE [LARGE SCALE GENOMIC DNA]</scope>
    <source>
        <strain evidence="10">DSM 28453</strain>
    </source>
</reference>
<keyword evidence="6 8" id="KW-1133">Transmembrane helix</keyword>
<gene>
    <name evidence="9" type="ORF">SAMN04488036_104130</name>
</gene>
<evidence type="ECO:0000313" key="9">
    <source>
        <dbReference type="EMBL" id="SFL02450.1"/>
    </source>
</evidence>